<dbReference type="Pfam" id="PF00067">
    <property type="entry name" value="p450"/>
    <property type="match status" value="1"/>
</dbReference>
<comment type="similarity">
    <text evidence="3">Belongs to the cytochrome P450 family.</text>
</comment>
<dbReference type="Proteomes" id="UP000310158">
    <property type="component" value="Unassembled WGS sequence"/>
</dbReference>
<dbReference type="InterPro" id="IPR002401">
    <property type="entry name" value="Cyt_P450_E_grp-I"/>
</dbReference>
<dbReference type="GO" id="GO:0005506">
    <property type="term" value="F:iron ion binding"/>
    <property type="evidence" value="ECO:0007669"/>
    <property type="project" value="InterPro"/>
</dbReference>
<proteinExistence type="inferred from homology"/>
<dbReference type="SUPFAM" id="SSF48264">
    <property type="entry name" value="Cytochrome P450"/>
    <property type="match status" value="1"/>
</dbReference>
<dbReference type="OrthoDB" id="2789670at2759"/>
<evidence type="ECO:0000256" key="1">
    <source>
        <dbReference type="ARBA" id="ARBA00001971"/>
    </source>
</evidence>
<keyword evidence="7" id="KW-0408">Iron</keyword>
<evidence type="ECO:0000256" key="4">
    <source>
        <dbReference type="ARBA" id="ARBA00022617"/>
    </source>
</evidence>
<dbReference type="GO" id="GO:0004497">
    <property type="term" value="F:monooxygenase activity"/>
    <property type="evidence" value="ECO:0007669"/>
    <property type="project" value="UniProtKB-KW"/>
</dbReference>
<keyword evidence="4" id="KW-0349">Heme</keyword>
<gene>
    <name evidence="9" type="ORF">EW146_g2666</name>
</gene>
<comment type="pathway">
    <text evidence="2">Secondary metabolite biosynthesis.</text>
</comment>
<comment type="caution">
    <text evidence="9">The sequence shown here is derived from an EMBL/GenBank/DDBJ whole genome shotgun (WGS) entry which is preliminary data.</text>
</comment>
<dbReference type="InterPro" id="IPR036396">
    <property type="entry name" value="Cyt_P450_sf"/>
</dbReference>
<dbReference type="AlphaFoldDB" id="A0A4V3XFP1"/>
<dbReference type="Gene3D" id="1.10.630.10">
    <property type="entry name" value="Cytochrome P450"/>
    <property type="match status" value="1"/>
</dbReference>
<dbReference type="InterPro" id="IPR001128">
    <property type="entry name" value="Cyt_P450"/>
</dbReference>
<evidence type="ECO:0000256" key="7">
    <source>
        <dbReference type="ARBA" id="ARBA00023004"/>
    </source>
</evidence>
<accession>A0A4V3XFP1</accession>
<dbReference type="EMBL" id="SGPL01000080">
    <property type="protein sequence ID" value="THH18293.1"/>
    <property type="molecule type" value="Genomic_DNA"/>
</dbReference>
<evidence type="ECO:0000256" key="6">
    <source>
        <dbReference type="ARBA" id="ARBA00023002"/>
    </source>
</evidence>
<evidence type="ECO:0000256" key="2">
    <source>
        <dbReference type="ARBA" id="ARBA00005179"/>
    </source>
</evidence>
<dbReference type="PRINTS" id="PR00463">
    <property type="entry name" value="EP450I"/>
</dbReference>
<dbReference type="PANTHER" id="PTHR46300">
    <property type="entry name" value="P450, PUTATIVE (EUROFUNG)-RELATED-RELATED"/>
    <property type="match status" value="1"/>
</dbReference>
<dbReference type="PANTHER" id="PTHR46300:SF7">
    <property type="entry name" value="P450, PUTATIVE (EUROFUNG)-RELATED"/>
    <property type="match status" value="1"/>
</dbReference>
<evidence type="ECO:0000313" key="10">
    <source>
        <dbReference type="Proteomes" id="UP000310158"/>
    </source>
</evidence>
<evidence type="ECO:0000256" key="5">
    <source>
        <dbReference type="ARBA" id="ARBA00022723"/>
    </source>
</evidence>
<protein>
    <recommendedName>
        <fullName evidence="11">Cytochrome P450</fullName>
    </recommendedName>
</protein>
<reference evidence="9 10" key="1">
    <citation type="submission" date="2019-02" db="EMBL/GenBank/DDBJ databases">
        <title>Genome sequencing of the rare red list fungi Bondarzewia mesenterica.</title>
        <authorList>
            <person name="Buettner E."/>
            <person name="Kellner H."/>
        </authorList>
    </citation>
    <scope>NUCLEOTIDE SEQUENCE [LARGE SCALE GENOMIC DNA]</scope>
    <source>
        <strain evidence="9 10">DSM 108281</strain>
    </source>
</reference>
<dbReference type="GO" id="GO:0016705">
    <property type="term" value="F:oxidoreductase activity, acting on paired donors, with incorporation or reduction of molecular oxygen"/>
    <property type="evidence" value="ECO:0007669"/>
    <property type="project" value="InterPro"/>
</dbReference>
<keyword evidence="5" id="KW-0479">Metal-binding</keyword>
<evidence type="ECO:0000256" key="8">
    <source>
        <dbReference type="ARBA" id="ARBA00023033"/>
    </source>
</evidence>
<evidence type="ECO:0000256" key="3">
    <source>
        <dbReference type="ARBA" id="ARBA00010617"/>
    </source>
</evidence>
<organism evidence="9 10">
    <name type="scientific">Bondarzewia mesenterica</name>
    <dbReference type="NCBI Taxonomy" id="1095465"/>
    <lineage>
        <taxon>Eukaryota</taxon>
        <taxon>Fungi</taxon>
        <taxon>Dikarya</taxon>
        <taxon>Basidiomycota</taxon>
        <taxon>Agaricomycotina</taxon>
        <taxon>Agaricomycetes</taxon>
        <taxon>Russulales</taxon>
        <taxon>Bondarzewiaceae</taxon>
        <taxon>Bondarzewia</taxon>
    </lineage>
</organism>
<evidence type="ECO:0008006" key="11">
    <source>
        <dbReference type="Google" id="ProtNLM"/>
    </source>
</evidence>
<sequence>MASTLDTFNVIIAVAAAAALLLALTGLVSKRARHLPLPPGPKAPWFGLGSVWTPTIQPWRTTQIGGKLMVWYWSIWILQFHMTHARASITGNIIYLYAFGNPIIVLNSGEAADDLLNKREWDRTSPCRRCPMKLVAETSGSLPKTLQFSRRITVPRHTISAGACASPESGSQPGKFYVLKPSTRLAAAIIMKISYGHDVAEDDDIYVTLAKRALHGFTRTGVYGTFLVDYIPLLKYLPGWLPYADFKTKAKEWRKDAEAMLDQPFNMVEKQMASGTATLSFTAIELERSRELAEDPYLEKVIKNVAGMSYAGDYLPVLYLRFLQISLSFPSAGADSTVSTAMSFLLAMTIQPEVQLKAQAELDRILGHDRLPQFEDRSSPPFIDCILWKCLRWNPVTPLASAHYTTENDIYDGYLIPKGTAIFPNIWCILHDEGKYPATLEFKPERFENMKRNAEMDINPLPMAAFGFGRRFYDITKAKDKGEAIIEPDVEYTSGLLR</sequence>
<dbReference type="InterPro" id="IPR050364">
    <property type="entry name" value="Cytochrome_P450_fung"/>
</dbReference>
<keyword evidence="6" id="KW-0560">Oxidoreductase</keyword>
<evidence type="ECO:0000313" key="9">
    <source>
        <dbReference type="EMBL" id="THH18293.1"/>
    </source>
</evidence>
<comment type="cofactor">
    <cofactor evidence="1">
        <name>heme</name>
        <dbReference type="ChEBI" id="CHEBI:30413"/>
    </cofactor>
</comment>
<dbReference type="GO" id="GO:0020037">
    <property type="term" value="F:heme binding"/>
    <property type="evidence" value="ECO:0007669"/>
    <property type="project" value="InterPro"/>
</dbReference>
<keyword evidence="8" id="KW-0503">Monooxygenase</keyword>
<keyword evidence="10" id="KW-1185">Reference proteome</keyword>
<name>A0A4V3XFP1_9AGAM</name>